<dbReference type="InterPro" id="IPR055267">
    <property type="entry name" value="Aerolysin-like_C"/>
</dbReference>
<evidence type="ECO:0000256" key="1">
    <source>
        <dbReference type="ARBA" id="ARBA00009831"/>
    </source>
</evidence>
<dbReference type="PANTHER" id="PTHR34007">
    <property type="entry name" value="AEROLYSIN-LIKE PROTEIN-RELATED"/>
    <property type="match status" value="1"/>
</dbReference>
<evidence type="ECO:0000313" key="6">
    <source>
        <dbReference type="Proteomes" id="UP000762676"/>
    </source>
</evidence>
<evidence type="ECO:0000313" key="5">
    <source>
        <dbReference type="EMBL" id="GFR69242.1"/>
    </source>
</evidence>
<dbReference type="InterPro" id="IPR053280">
    <property type="entry name" value="Aerolysin-like_pore-former"/>
</dbReference>
<feature type="chain" id="PRO_5043786184" evidence="3">
    <location>
        <begin position="24"/>
        <end position="513"/>
    </location>
</feature>
<dbReference type="Proteomes" id="UP000762676">
    <property type="component" value="Unassembled WGS sequence"/>
</dbReference>
<dbReference type="SMART" id="SM00999">
    <property type="entry name" value="Aerolysin"/>
    <property type="match status" value="1"/>
</dbReference>
<dbReference type="SUPFAM" id="SSF56973">
    <property type="entry name" value="Aerolisin/ETX pore-forming domain"/>
    <property type="match status" value="1"/>
</dbReference>
<dbReference type="EMBL" id="BMAT01007698">
    <property type="protein sequence ID" value="GFR69242.1"/>
    <property type="molecule type" value="Genomic_DNA"/>
</dbReference>
<evidence type="ECO:0000259" key="4">
    <source>
        <dbReference type="SMART" id="SM00999"/>
    </source>
</evidence>
<dbReference type="PANTHER" id="PTHR34007:SF1">
    <property type="entry name" value="AEROLYSIN-LIKE PROTEIN-RELATED"/>
    <property type="match status" value="1"/>
</dbReference>
<dbReference type="AlphaFoldDB" id="A0AAV4F7Q4"/>
<gene>
    <name evidence="5" type="ORF">ElyMa_003752200</name>
</gene>
<accession>A0AAV4F7Q4</accession>
<dbReference type="Pfam" id="PF01117">
    <property type="entry name" value="Aerolysin"/>
    <property type="match status" value="1"/>
</dbReference>
<name>A0AAV4F7Q4_9GAST</name>
<dbReference type="CDD" id="cd20219">
    <property type="entry name" value="PFM_physalysin-1-like"/>
    <property type="match status" value="1"/>
</dbReference>
<reference evidence="5 6" key="1">
    <citation type="journal article" date="2021" name="Elife">
        <title>Chloroplast acquisition without the gene transfer in kleptoplastic sea slugs, Plakobranchus ocellatus.</title>
        <authorList>
            <person name="Maeda T."/>
            <person name="Takahashi S."/>
            <person name="Yoshida T."/>
            <person name="Shimamura S."/>
            <person name="Takaki Y."/>
            <person name="Nagai Y."/>
            <person name="Toyoda A."/>
            <person name="Suzuki Y."/>
            <person name="Arimoto A."/>
            <person name="Ishii H."/>
            <person name="Satoh N."/>
            <person name="Nishiyama T."/>
            <person name="Hasebe M."/>
            <person name="Maruyama T."/>
            <person name="Minagawa J."/>
            <person name="Obokata J."/>
            <person name="Shigenobu S."/>
        </authorList>
    </citation>
    <scope>NUCLEOTIDE SEQUENCE [LARGE SCALE GENOMIC DNA]</scope>
</reference>
<protein>
    <submittedName>
        <fullName evidence="5">Biomphalysin</fullName>
    </submittedName>
</protein>
<comment type="similarity">
    <text evidence="1">Belongs to the aerolysin family.</text>
</comment>
<dbReference type="Gene3D" id="3.30.412.10">
    <property type="entry name" value="Proaerolysin, chain A, domain 2"/>
    <property type="match status" value="2"/>
</dbReference>
<keyword evidence="3" id="KW-0732">Signal</keyword>
<keyword evidence="6" id="KW-1185">Reference proteome</keyword>
<sequence length="513" mass="57889">MTIFWMSHLVVVVLTAILTTVHATCSNADWSKSFDKAGLVKCSNARDFITGFYRNDRKSSDHLYLLEKASCCSRPHPWQYSSYLVVHADWWKILDYTNRWGRCPDGYFLNGLYRSEDHAGWLNNIEEGRCVKAADAPNKYATCYNHDIEICFDNKGWCKCNSGYFVTGVYRAGCNALHCMKYLRCCKPATSREILDELFKVKVHVMDISLRNMALLAHYMGYGWCAGCRSPWVGDDFVKSGDTWLADKSRRCSGYKSNHRLSLAFGDWSFGTKEILYGQAVVDELQPESVDDGVIVNNDPTPATKTVTRTEVSIRSVKHTTTSSWKSSAELGIEVSYTPSGATGGVGGSVSYKFNYESGFTTQDSSQQQQSRTFTISSSKNLEPYSSVRFQLMMSKIRSTVPYTAKVLVRFSTEFKGFLRWGGGSNEANTNYHAKHRGSSKRPTVNYKFGSTSVPFYTALYQESSQAQRPWLWYDLKNNHGSVQGIINSLVDEDKYTISLSGKFEDVIGKQVQ</sequence>
<organism evidence="5 6">
    <name type="scientific">Elysia marginata</name>
    <dbReference type="NCBI Taxonomy" id="1093978"/>
    <lineage>
        <taxon>Eukaryota</taxon>
        <taxon>Metazoa</taxon>
        <taxon>Spiralia</taxon>
        <taxon>Lophotrochozoa</taxon>
        <taxon>Mollusca</taxon>
        <taxon>Gastropoda</taxon>
        <taxon>Heterobranchia</taxon>
        <taxon>Euthyneura</taxon>
        <taxon>Panpulmonata</taxon>
        <taxon>Sacoglossa</taxon>
        <taxon>Placobranchoidea</taxon>
        <taxon>Plakobranchidae</taxon>
        <taxon>Elysia</taxon>
    </lineage>
</organism>
<evidence type="ECO:0000256" key="3">
    <source>
        <dbReference type="SAM" id="SignalP"/>
    </source>
</evidence>
<evidence type="ECO:0000256" key="2">
    <source>
        <dbReference type="ARBA" id="ARBA00023157"/>
    </source>
</evidence>
<feature type="signal peptide" evidence="3">
    <location>
        <begin position="1"/>
        <end position="23"/>
    </location>
</feature>
<proteinExistence type="inferred from homology"/>
<comment type="caution">
    <text evidence="5">The sequence shown here is derived from an EMBL/GenBank/DDBJ whole genome shotgun (WGS) entry which is preliminary data.</text>
</comment>
<feature type="domain" description="Aerolysin-like C-terminal" evidence="4">
    <location>
        <begin position="196"/>
        <end position="498"/>
    </location>
</feature>
<keyword evidence="2" id="KW-1015">Disulfide bond</keyword>